<feature type="domain" description="Abortive phage infection protein C-terminal" evidence="1">
    <location>
        <begin position="207"/>
        <end position="485"/>
    </location>
</feature>
<dbReference type="AlphaFoldDB" id="A0A7I8E2L1"/>
<dbReference type="RefSeq" id="WP_200764829.1">
    <property type="nucleotide sequence ID" value="NZ_AP024085.1"/>
</dbReference>
<dbReference type="Proteomes" id="UP000593842">
    <property type="component" value="Chromosome"/>
</dbReference>
<reference evidence="3" key="1">
    <citation type="submission" date="2020-09" db="EMBL/GenBank/DDBJ databases">
        <title>Complete genome sequencing of Faecalibacillus intestinalis strain 14EGH31.</title>
        <authorList>
            <person name="Sakamoto M."/>
            <person name="Murakami T."/>
            <person name="Mori H."/>
        </authorList>
    </citation>
    <scope>NUCLEOTIDE SEQUENCE [LARGE SCALE GENOMIC DNA]</scope>
    <source>
        <strain evidence="3">14EGH31</strain>
    </source>
</reference>
<organism evidence="2 3">
    <name type="scientific">Faecalibacillus intestinalis</name>
    <dbReference type="NCBI Taxonomy" id="1982626"/>
    <lineage>
        <taxon>Bacteria</taxon>
        <taxon>Bacillati</taxon>
        <taxon>Bacillota</taxon>
        <taxon>Erysipelotrichia</taxon>
        <taxon>Erysipelotrichales</taxon>
        <taxon>Coprobacillaceae</taxon>
        <taxon>Faecalibacillus</taxon>
    </lineage>
</organism>
<dbReference type="InterPro" id="IPR018891">
    <property type="entry name" value="AIPR_C"/>
</dbReference>
<sequence>MVLLEKGLDGGCDSIYLFLNNLLITPDVVEHISAPKDSILEMIIIQSKKTTSFGEDAVMKWKTISGNLLDLSKTTTDFTARYNADILEAFTTFRDTYTRLITSRVKLKFRFYYATLASELHPNVIQQAEELKDTIKGLFPNAVVEVTFVDSDTLFEMYNAVIENRVNLKFADIPISPNQKNYVALVDLKSYFNFIVNDEGDVRKSFFDSNVRDYQGKNNVNSSISETLHRADDNDFWWLNNGVTVLASEATLVNNRELQIVNSEIVNGLQTSMEIYNYFSENREALESEKRSILLRIIVPDNEESRDQIIFATNNQTNIPKATLRVTDPIHLQIEMYFKSRGLFYDRGKNYYKNQGHKPAEIVGVSFLAQCLITIFLKKPDYARARPSTLLNDEKKYNELYEKNNDLEVFYRVALLGKKIQKNVRSGSDYSSAEKSDILYYVLYAVIADVLGKRNITPADIKNLDMDSVTDTLIEDIRNRVYEIYKQHGGNGRVAKSAEFIQYIDNMLDE</sequence>
<dbReference type="KEGG" id="fit:Fi14EGH31_22380"/>
<dbReference type="Pfam" id="PF10592">
    <property type="entry name" value="AIPR"/>
    <property type="match status" value="1"/>
</dbReference>
<evidence type="ECO:0000259" key="1">
    <source>
        <dbReference type="Pfam" id="PF10592"/>
    </source>
</evidence>
<dbReference type="GeneID" id="70580678"/>
<evidence type="ECO:0000313" key="3">
    <source>
        <dbReference type="Proteomes" id="UP000593842"/>
    </source>
</evidence>
<accession>A0A7I8E2L1</accession>
<evidence type="ECO:0000313" key="2">
    <source>
        <dbReference type="EMBL" id="BCL58526.1"/>
    </source>
</evidence>
<name>A0A7I8E2L1_9FIRM</name>
<gene>
    <name evidence="2" type="ORF">Fi14EGH31_22380</name>
</gene>
<proteinExistence type="predicted"/>
<protein>
    <recommendedName>
        <fullName evidence="1">Abortive phage infection protein C-terminal domain-containing protein</fullName>
    </recommendedName>
</protein>
<dbReference type="EMBL" id="AP024085">
    <property type="protein sequence ID" value="BCL58526.1"/>
    <property type="molecule type" value="Genomic_DNA"/>
</dbReference>